<dbReference type="PANTHER" id="PTHR43797">
    <property type="entry name" value="HOMOCYSTEINE/CYSTEINE SYNTHASE"/>
    <property type="match status" value="1"/>
</dbReference>
<dbReference type="GO" id="GO:0071269">
    <property type="term" value="P:L-homocysteine biosynthetic process"/>
    <property type="evidence" value="ECO:0007669"/>
    <property type="project" value="TreeGrafter"/>
</dbReference>
<dbReference type="Pfam" id="PF01053">
    <property type="entry name" value="Cys_Met_Meta_PP"/>
    <property type="match status" value="1"/>
</dbReference>
<reference evidence="8 9" key="1">
    <citation type="submission" date="2017-10" db="EMBL/GenBank/DDBJ databases">
        <title>Sequencing the genomes of 1000 actinobacteria strains.</title>
        <authorList>
            <person name="Klenk H.-P."/>
        </authorList>
    </citation>
    <scope>NUCLEOTIDE SEQUENCE [LARGE SCALE GENOMIC DNA]</scope>
    <source>
        <strain evidence="8 9">DSM 21801</strain>
    </source>
</reference>
<dbReference type="InterPro" id="IPR015422">
    <property type="entry name" value="PyrdxlP-dep_Trfase_small"/>
</dbReference>
<evidence type="ECO:0000313" key="9">
    <source>
        <dbReference type="Proteomes" id="UP000224915"/>
    </source>
</evidence>
<dbReference type="OrthoDB" id="4966611at2"/>
<dbReference type="GO" id="GO:0019346">
    <property type="term" value="P:transsulfuration"/>
    <property type="evidence" value="ECO:0007669"/>
    <property type="project" value="InterPro"/>
</dbReference>
<dbReference type="AlphaFoldDB" id="A0A2A9D333"/>
<name>A0A2A9D333_9MICO</name>
<organism evidence="8 9">
    <name type="scientific">Serinibacter salmoneus</name>
    <dbReference type="NCBI Taxonomy" id="556530"/>
    <lineage>
        <taxon>Bacteria</taxon>
        <taxon>Bacillati</taxon>
        <taxon>Actinomycetota</taxon>
        <taxon>Actinomycetes</taxon>
        <taxon>Micrococcales</taxon>
        <taxon>Beutenbergiaceae</taxon>
        <taxon>Serinibacter</taxon>
    </lineage>
</organism>
<evidence type="ECO:0000256" key="4">
    <source>
        <dbReference type="ARBA" id="ARBA00022898"/>
    </source>
</evidence>
<feature type="compositionally biased region" description="Low complexity" evidence="7">
    <location>
        <begin position="457"/>
        <end position="471"/>
    </location>
</feature>
<dbReference type="InterPro" id="IPR015421">
    <property type="entry name" value="PyrdxlP-dep_Trfase_major"/>
</dbReference>
<keyword evidence="4 5" id="KW-0663">Pyridoxal phosphate</keyword>
<dbReference type="GO" id="GO:0016829">
    <property type="term" value="F:lyase activity"/>
    <property type="evidence" value="ECO:0007669"/>
    <property type="project" value="UniProtKB-KW"/>
</dbReference>
<evidence type="ECO:0000256" key="5">
    <source>
        <dbReference type="PIRSR" id="PIRSR001434-2"/>
    </source>
</evidence>
<evidence type="ECO:0000313" key="8">
    <source>
        <dbReference type="EMBL" id="PFG21118.1"/>
    </source>
</evidence>
<gene>
    <name evidence="8" type="ORF">ATL40_2738</name>
</gene>
<dbReference type="GO" id="GO:0006535">
    <property type="term" value="P:cysteine biosynthetic process from serine"/>
    <property type="evidence" value="ECO:0007669"/>
    <property type="project" value="TreeGrafter"/>
</dbReference>
<comment type="caution">
    <text evidence="8">The sequence shown here is derived from an EMBL/GenBank/DDBJ whole genome shotgun (WGS) entry which is preliminary data.</text>
</comment>
<dbReference type="RefSeq" id="WP_098470002.1">
    <property type="nucleotide sequence ID" value="NZ_PDJD01000001.1"/>
</dbReference>
<evidence type="ECO:0000256" key="3">
    <source>
        <dbReference type="ARBA" id="ARBA00022679"/>
    </source>
</evidence>
<comment type="cofactor">
    <cofactor evidence="1 6">
        <name>pyridoxal 5'-phosphate</name>
        <dbReference type="ChEBI" id="CHEBI:597326"/>
    </cofactor>
</comment>
<dbReference type="GO" id="GO:0004124">
    <property type="term" value="F:cysteine synthase activity"/>
    <property type="evidence" value="ECO:0007669"/>
    <property type="project" value="TreeGrafter"/>
</dbReference>
<proteinExistence type="inferred from homology"/>
<keyword evidence="3" id="KW-0808">Transferase</keyword>
<evidence type="ECO:0000256" key="6">
    <source>
        <dbReference type="RuleBase" id="RU362118"/>
    </source>
</evidence>
<protein>
    <submittedName>
        <fullName evidence="8">O-acetylhomoserine (Thiol)-lyase</fullName>
    </submittedName>
</protein>
<dbReference type="EMBL" id="PDJD01000001">
    <property type="protein sequence ID" value="PFG21118.1"/>
    <property type="molecule type" value="Genomic_DNA"/>
</dbReference>
<dbReference type="GO" id="GO:0030170">
    <property type="term" value="F:pyridoxal phosphate binding"/>
    <property type="evidence" value="ECO:0007669"/>
    <property type="project" value="InterPro"/>
</dbReference>
<dbReference type="GO" id="GO:0005737">
    <property type="term" value="C:cytoplasm"/>
    <property type="evidence" value="ECO:0007669"/>
    <property type="project" value="TreeGrafter"/>
</dbReference>
<feature type="modified residue" description="N6-(pyridoxal phosphate)lysine" evidence="5">
    <location>
        <position position="214"/>
    </location>
</feature>
<dbReference type="PIRSF" id="PIRSF001434">
    <property type="entry name" value="CGS"/>
    <property type="match status" value="1"/>
</dbReference>
<feature type="region of interest" description="Disordered" evidence="7">
    <location>
        <begin position="455"/>
        <end position="478"/>
    </location>
</feature>
<evidence type="ECO:0000256" key="7">
    <source>
        <dbReference type="SAM" id="MobiDB-lite"/>
    </source>
</evidence>
<dbReference type="GO" id="GO:0003961">
    <property type="term" value="F:O-acetylhomoserine aminocarboxypropyltransferase activity"/>
    <property type="evidence" value="ECO:0007669"/>
    <property type="project" value="TreeGrafter"/>
</dbReference>
<dbReference type="Gene3D" id="3.90.1150.10">
    <property type="entry name" value="Aspartate Aminotransferase, domain 1"/>
    <property type="match status" value="1"/>
</dbReference>
<dbReference type="Gene3D" id="3.40.640.10">
    <property type="entry name" value="Type I PLP-dependent aspartate aminotransferase-like (Major domain)"/>
    <property type="match status" value="1"/>
</dbReference>
<dbReference type="InterPro" id="IPR015424">
    <property type="entry name" value="PyrdxlP-dep_Trfase"/>
</dbReference>
<dbReference type="InterPro" id="IPR000277">
    <property type="entry name" value="Cys/Met-Metab_PyrdxlP-dep_enz"/>
</dbReference>
<keyword evidence="8" id="KW-0456">Lyase</keyword>
<comment type="similarity">
    <text evidence="2 6">Belongs to the trans-sulfuration enzymes family.</text>
</comment>
<evidence type="ECO:0000256" key="2">
    <source>
        <dbReference type="ARBA" id="ARBA00009077"/>
    </source>
</evidence>
<dbReference type="NCBIfam" id="TIGR01326">
    <property type="entry name" value="OAH_OAS_sulfhy"/>
    <property type="match status" value="1"/>
</dbReference>
<dbReference type="InterPro" id="IPR054542">
    <property type="entry name" value="Cys_met_metab_PP"/>
</dbReference>
<dbReference type="Proteomes" id="UP000224915">
    <property type="component" value="Unassembled WGS sequence"/>
</dbReference>
<dbReference type="PANTHER" id="PTHR43797:SF2">
    <property type="entry name" value="HOMOCYSTEINE_CYSTEINE SYNTHASE"/>
    <property type="match status" value="1"/>
</dbReference>
<evidence type="ECO:0000256" key="1">
    <source>
        <dbReference type="ARBA" id="ARBA00001933"/>
    </source>
</evidence>
<dbReference type="CDD" id="cd00614">
    <property type="entry name" value="CGS_like"/>
    <property type="match status" value="1"/>
</dbReference>
<sequence>MTQESTQEHTFGFRTRALHAGGVPDAATGARAVPIYQSTSFVFDSPADAGALFALQKYGNIYSRIGNPTVAALEERIASLEGGIGAVATASGMSAEFLVFAALAGAGDHIVASSQLYGGTVTQLDVTLRRFGIETTFVPGTDPADFAAAIRPTTRLVYTEVVANPSGEVADLAGLARVAHEAGVPLVVDSTLTTPYLIRPIEHGADIVIHSATKFLGGHGTTLGGVVVDSGTFDWSNTAVMNEPVASYGGVQWWGNFGEYGFLTKLRTEQLRDIGPSLSAQSAFQLLQGVETLPQRMDAHVAGAREVAAWLEADPRVSEVLWAGLPGHVHHERAATLLPLGAPSVFAFRLAGVGSTGGTDDTDGTGGSSLSGREVGERFITELRLASHLANVGDSRTLVIHPASTTHRQLSAEQLAAGGVPEDLVRISVGLEDVEDIIWDLDQALTAATRVTPPPAVGAGARTETTEAGAACSLEATR</sequence>
<dbReference type="SUPFAM" id="SSF53383">
    <property type="entry name" value="PLP-dependent transferases"/>
    <property type="match status" value="1"/>
</dbReference>
<dbReference type="PROSITE" id="PS00868">
    <property type="entry name" value="CYS_MET_METAB_PP"/>
    <property type="match status" value="1"/>
</dbReference>
<keyword evidence="9" id="KW-1185">Reference proteome</keyword>
<dbReference type="InterPro" id="IPR006235">
    <property type="entry name" value="OAc-hSer/O-AcSer_sulfhydrylase"/>
</dbReference>
<accession>A0A2A9D333</accession>
<dbReference type="FunFam" id="3.40.640.10:FF:000035">
    <property type="entry name" value="O-succinylhomoserine sulfhydrylase"/>
    <property type="match status" value="1"/>
</dbReference>